<dbReference type="InterPro" id="IPR038375">
    <property type="entry name" value="NDUFAF7_sf"/>
</dbReference>
<name>A0A1M6QJA4_9AQUI</name>
<dbReference type="SUPFAM" id="SSF53335">
    <property type="entry name" value="S-adenosyl-L-methionine-dependent methyltransferases"/>
    <property type="match status" value="1"/>
</dbReference>
<dbReference type="PANTHER" id="PTHR12049:SF7">
    <property type="entry name" value="PROTEIN ARGININE METHYLTRANSFERASE NDUFAF7, MITOCHONDRIAL"/>
    <property type="match status" value="1"/>
</dbReference>
<dbReference type="Proteomes" id="UP000189810">
    <property type="component" value="Chromosome I"/>
</dbReference>
<evidence type="ECO:0000256" key="2">
    <source>
        <dbReference type="ARBA" id="ARBA00022679"/>
    </source>
</evidence>
<dbReference type="EMBL" id="LT670846">
    <property type="protein sequence ID" value="SHK20359.1"/>
    <property type="molecule type" value="Genomic_DNA"/>
</dbReference>
<dbReference type="GO" id="GO:0035243">
    <property type="term" value="F:protein-arginine omega-N symmetric methyltransferase activity"/>
    <property type="evidence" value="ECO:0007669"/>
    <property type="project" value="TreeGrafter"/>
</dbReference>
<evidence type="ECO:0000256" key="1">
    <source>
        <dbReference type="ARBA" id="ARBA00022603"/>
    </source>
</evidence>
<protein>
    <submittedName>
        <fullName evidence="3">SAM-dependent methyltransferase, MidA family</fullName>
    </submittedName>
</protein>
<dbReference type="Pfam" id="PF02636">
    <property type="entry name" value="Methyltransf_28"/>
    <property type="match status" value="1"/>
</dbReference>
<dbReference type="STRING" id="381751.SAMN05444391_0262"/>
<gene>
    <name evidence="3" type="ORF">SAMN05444391_0262</name>
</gene>
<dbReference type="AlphaFoldDB" id="A0A1M6QJA4"/>
<evidence type="ECO:0000313" key="3">
    <source>
        <dbReference type="EMBL" id="SHK20359.1"/>
    </source>
</evidence>
<keyword evidence="1 3" id="KW-0489">Methyltransferase</keyword>
<dbReference type="InterPro" id="IPR029063">
    <property type="entry name" value="SAM-dependent_MTases_sf"/>
</dbReference>
<dbReference type="PANTHER" id="PTHR12049">
    <property type="entry name" value="PROTEIN ARGININE METHYLTRANSFERASE NDUFAF7, MITOCHONDRIAL"/>
    <property type="match status" value="1"/>
</dbReference>
<proteinExistence type="predicted"/>
<evidence type="ECO:0000313" key="4">
    <source>
        <dbReference type="Proteomes" id="UP000189810"/>
    </source>
</evidence>
<sequence length="318" mass="37173">MISFRDFMLQKVQEYYASLPFVGKDFYTAPELDKAFGYAIGDFLSQYLQSYPVVLELGAGNGTLAYDLLTFFEEKGLNVEYIIYETSTSLKKFQSKRLERFFNKVHWVDRLPDTFEGVVISNEFFDCFPVRVIKGWKELFVKDGEAFWKEIQDKRVFEFIRRMGYENVDTLLEVCLDCIDFLKELSSRLSKGYILTIDYGYRHPLEVPQGTVVGYKGHRLVQDVLKEEGTFDVTASVNFQALVEYGRDFGLETVFLKRLREFLLSSEGFMKELQELPLREDPESIQRLSRIKNILISMGERFWVLFQQKAHRSLSSSS</sequence>
<keyword evidence="2 3" id="KW-0808">Transferase</keyword>
<dbReference type="Gene3D" id="3.40.50.12710">
    <property type="match status" value="1"/>
</dbReference>
<dbReference type="InterPro" id="IPR003788">
    <property type="entry name" value="NDUFAF7"/>
</dbReference>
<keyword evidence="4" id="KW-1185">Reference proteome</keyword>
<organism evidence="3 4">
    <name type="scientific">Thermocrinis minervae</name>
    <dbReference type="NCBI Taxonomy" id="381751"/>
    <lineage>
        <taxon>Bacteria</taxon>
        <taxon>Pseudomonadati</taxon>
        <taxon>Aquificota</taxon>
        <taxon>Aquificia</taxon>
        <taxon>Aquificales</taxon>
        <taxon>Aquificaceae</taxon>
        <taxon>Thermocrinis</taxon>
    </lineage>
</organism>
<dbReference type="GO" id="GO:0032259">
    <property type="term" value="P:methylation"/>
    <property type="evidence" value="ECO:0007669"/>
    <property type="project" value="UniProtKB-KW"/>
</dbReference>
<dbReference type="OrthoDB" id="9794208at2"/>
<reference evidence="3 4" key="1">
    <citation type="submission" date="2016-11" db="EMBL/GenBank/DDBJ databases">
        <authorList>
            <person name="Jaros S."/>
            <person name="Januszkiewicz K."/>
            <person name="Wedrychowicz H."/>
        </authorList>
    </citation>
    <scope>NUCLEOTIDE SEQUENCE [LARGE SCALE GENOMIC DNA]</scope>
    <source>
        <strain evidence="3 4">DSM 19557</strain>
    </source>
</reference>
<accession>A0A1M6QJA4</accession>